<protein>
    <submittedName>
        <fullName evidence="2">Uncharacterized protein</fullName>
    </submittedName>
</protein>
<dbReference type="EMBL" id="BGZK01000194">
    <property type="protein sequence ID" value="GBP27464.1"/>
    <property type="molecule type" value="Genomic_DNA"/>
</dbReference>
<evidence type="ECO:0000313" key="3">
    <source>
        <dbReference type="Proteomes" id="UP000299102"/>
    </source>
</evidence>
<sequence length="195" mass="21677">MRHKLKLRPIVPLYCSALSLARAAQAERDNASCFFNYSVLSRFDGPGCGSASDRVSELNTSGRTGEGRGVNVGGSSSKSFSFINSESSITLLQVSPEQWKHTAEHFIPAFRHPHIAPQFPLHLQKINFRSFNYYGSIVVNKKSVRKRPADKKNRCTDMNSRLADCRSRFEKTGAGTDLPTGSDKQLVQVLESVIR</sequence>
<gene>
    <name evidence="2" type="ORF">EVAR_14285_1</name>
</gene>
<reference evidence="2 3" key="1">
    <citation type="journal article" date="2019" name="Commun. Biol.">
        <title>The bagworm genome reveals a unique fibroin gene that provides high tensile strength.</title>
        <authorList>
            <person name="Kono N."/>
            <person name="Nakamura H."/>
            <person name="Ohtoshi R."/>
            <person name="Tomita M."/>
            <person name="Numata K."/>
            <person name="Arakawa K."/>
        </authorList>
    </citation>
    <scope>NUCLEOTIDE SEQUENCE [LARGE SCALE GENOMIC DNA]</scope>
</reference>
<comment type="caution">
    <text evidence="2">The sequence shown here is derived from an EMBL/GenBank/DDBJ whole genome shotgun (WGS) entry which is preliminary data.</text>
</comment>
<feature type="chain" id="PRO_5020036168" evidence="1">
    <location>
        <begin position="27"/>
        <end position="195"/>
    </location>
</feature>
<accession>A0A4C1UNP7</accession>
<evidence type="ECO:0000256" key="1">
    <source>
        <dbReference type="SAM" id="SignalP"/>
    </source>
</evidence>
<organism evidence="2 3">
    <name type="scientific">Eumeta variegata</name>
    <name type="common">Bagworm moth</name>
    <name type="synonym">Eumeta japonica</name>
    <dbReference type="NCBI Taxonomy" id="151549"/>
    <lineage>
        <taxon>Eukaryota</taxon>
        <taxon>Metazoa</taxon>
        <taxon>Ecdysozoa</taxon>
        <taxon>Arthropoda</taxon>
        <taxon>Hexapoda</taxon>
        <taxon>Insecta</taxon>
        <taxon>Pterygota</taxon>
        <taxon>Neoptera</taxon>
        <taxon>Endopterygota</taxon>
        <taxon>Lepidoptera</taxon>
        <taxon>Glossata</taxon>
        <taxon>Ditrysia</taxon>
        <taxon>Tineoidea</taxon>
        <taxon>Psychidae</taxon>
        <taxon>Oiketicinae</taxon>
        <taxon>Eumeta</taxon>
    </lineage>
</organism>
<evidence type="ECO:0000313" key="2">
    <source>
        <dbReference type="EMBL" id="GBP27464.1"/>
    </source>
</evidence>
<name>A0A4C1UNP7_EUMVA</name>
<keyword evidence="3" id="KW-1185">Reference proteome</keyword>
<keyword evidence="1" id="KW-0732">Signal</keyword>
<dbReference type="OrthoDB" id="10620718at2759"/>
<dbReference type="AlphaFoldDB" id="A0A4C1UNP7"/>
<feature type="signal peptide" evidence="1">
    <location>
        <begin position="1"/>
        <end position="26"/>
    </location>
</feature>
<proteinExistence type="predicted"/>
<dbReference type="Proteomes" id="UP000299102">
    <property type="component" value="Unassembled WGS sequence"/>
</dbReference>